<dbReference type="GO" id="GO:0015408">
    <property type="term" value="F:ABC-type ferric iron transporter activity"/>
    <property type="evidence" value="ECO:0007669"/>
    <property type="project" value="InterPro"/>
</dbReference>
<organism evidence="13 14">
    <name type="scientific">Catenulispora acidiphila (strain DSM 44928 / JCM 14897 / NBRC 102108 / NRRL B-24433 / ID139908)</name>
    <dbReference type="NCBI Taxonomy" id="479433"/>
    <lineage>
        <taxon>Bacteria</taxon>
        <taxon>Bacillati</taxon>
        <taxon>Actinomycetota</taxon>
        <taxon>Actinomycetes</taxon>
        <taxon>Catenulisporales</taxon>
        <taxon>Catenulisporaceae</taxon>
        <taxon>Catenulispora</taxon>
    </lineage>
</organism>
<feature type="domain" description="ABC transporter" evidence="12">
    <location>
        <begin position="4"/>
        <end position="233"/>
    </location>
</feature>
<dbReference type="Pfam" id="PF00005">
    <property type="entry name" value="ABC_tran"/>
    <property type="match status" value="1"/>
</dbReference>
<accession>C7Q9S6</accession>
<reference evidence="13 14" key="1">
    <citation type="journal article" date="2009" name="Stand. Genomic Sci.">
        <title>Complete genome sequence of Catenulispora acidiphila type strain (ID 139908).</title>
        <authorList>
            <person name="Copeland A."/>
            <person name="Lapidus A."/>
            <person name="Glavina Del Rio T."/>
            <person name="Nolan M."/>
            <person name="Lucas S."/>
            <person name="Chen F."/>
            <person name="Tice H."/>
            <person name="Cheng J.F."/>
            <person name="Bruce D."/>
            <person name="Goodwin L."/>
            <person name="Pitluck S."/>
            <person name="Mikhailova N."/>
            <person name="Pati A."/>
            <person name="Ivanova N."/>
            <person name="Mavromatis K."/>
            <person name="Chen A."/>
            <person name="Palaniappan K."/>
            <person name="Chain P."/>
            <person name="Land M."/>
            <person name="Hauser L."/>
            <person name="Chang Y.J."/>
            <person name="Jeffries C.D."/>
            <person name="Chertkov O."/>
            <person name="Brettin T."/>
            <person name="Detter J.C."/>
            <person name="Han C."/>
            <person name="Ali Z."/>
            <person name="Tindall B.J."/>
            <person name="Goker M."/>
            <person name="Bristow J."/>
            <person name="Eisen J.A."/>
            <person name="Markowitz V."/>
            <person name="Hugenholtz P."/>
            <person name="Kyrpides N.C."/>
            <person name="Klenk H.P."/>
        </authorList>
    </citation>
    <scope>NUCLEOTIDE SEQUENCE [LARGE SCALE GENOMIC DNA]</scope>
    <source>
        <strain evidence="14">DSM 44928 / JCM 14897 / NBRC 102108 / NRRL B-24433 / ID139908</strain>
    </source>
</reference>
<dbReference type="EC" id="7.6.2.9" evidence="11"/>
<dbReference type="eggNOG" id="COG3842">
    <property type="taxonomic scope" value="Bacteria"/>
</dbReference>
<dbReference type="EMBL" id="CP001700">
    <property type="protein sequence ID" value="ACU76245.1"/>
    <property type="molecule type" value="Genomic_DNA"/>
</dbReference>
<dbReference type="Gene3D" id="3.40.50.300">
    <property type="entry name" value="P-loop containing nucleotide triphosphate hydrolases"/>
    <property type="match status" value="1"/>
</dbReference>
<evidence type="ECO:0000313" key="13">
    <source>
        <dbReference type="EMBL" id="ACU76245.1"/>
    </source>
</evidence>
<dbReference type="InterPro" id="IPR027417">
    <property type="entry name" value="P-loop_NTPase"/>
</dbReference>
<keyword evidence="4" id="KW-0997">Cell inner membrane</keyword>
<keyword evidence="14" id="KW-1185">Reference proteome</keyword>
<dbReference type="STRING" id="479433.Caci_7419"/>
<name>C7Q9S6_CATAD</name>
<dbReference type="GO" id="GO:0015418">
    <property type="term" value="F:ABC-type quaternary ammonium compound transporting activity"/>
    <property type="evidence" value="ECO:0007669"/>
    <property type="project" value="UniProtKB-EC"/>
</dbReference>
<proteinExistence type="predicted"/>
<dbReference type="SUPFAM" id="SSF50331">
    <property type="entry name" value="MOP-like"/>
    <property type="match status" value="1"/>
</dbReference>
<evidence type="ECO:0000256" key="7">
    <source>
        <dbReference type="ARBA" id="ARBA00022967"/>
    </source>
</evidence>
<keyword evidence="3" id="KW-0410">Iron transport</keyword>
<dbReference type="SUPFAM" id="SSF52540">
    <property type="entry name" value="P-loop containing nucleoside triphosphate hydrolases"/>
    <property type="match status" value="1"/>
</dbReference>
<dbReference type="GO" id="GO:0016020">
    <property type="term" value="C:membrane"/>
    <property type="evidence" value="ECO:0007669"/>
    <property type="project" value="InterPro"/>
</dbReference>
<dbReference type="PANTHER" id="PTHR42781:SF5">
    <property type="entry name" value="PUTRESCINE TRANSPORT ATP-BINDING PROTEIN POTG"/>
    <property type="match status" value="1"/>
</dbReference>
<dbReference type="SMART" id="SM00382">
    <property type="entry name" value="AAA"/>
    <property type="match status" value="1"/>
</dbReference>
<dbReference type="PANTHER" id="PTHR42781">
    <property type="entry name" value="SPERMIDINE/PUTRESCINE IMPORT ATP-BINDING PROTEIN POTA"/>
    <property type="match status" value="1"/>
</dbReference>
<evidence type="ECO:0000256" key="11">
    <source>
        <dbReference type="ARBA" id="ARBA00066388"/>
    </source>
</evidence>
<dbReference type="InterPro" id="IPR008995">
    <property type="entry name" value="Mo/tungstate-bd_C_term_dom"/>
</dbReference>
<evidence type="ECO:0000256" key="2">
    <source>
        <dbReference type="ARBA" id="ARBA00022475"/>
    </source>
</evidence>
<dbReference type="CDD" id="cd03259">
    <property type="entry name" value="ABC_Carb_Solutes_like"/>
    <property type="match status" value="1"/>
</dbReference>
<evidence type="ECO:0000256" key="9">
    <source>
        <dbReference type="ARBA" id="ARBA00023065"/>
    </source>
</evidence>
<dbReference type="FunFam" id="3.40.50.300:FF:000425">
    <property type="entry name" value="Probable ABC transporter, ATP-binding subunit"/>
    <property type="match status" value="1"/>
</dbReference>
<evidence type="ECO:0000256" key="8">
    <source>
        <dbReference type="ARBA" id="ARBA00023004"/>
    </source>
</evidence>
<dbReference type="GO" id="GO:0016887">
    <property type="term" value="F:ATP hydrolysis activity"/>
    <property type="evidence" value="ECO:0007669"/>
    <property type="project" value="InterPro"/>
</dbReference>
<dbReference type="InterPro" id="IPR003593">
    <property type="entry name" value="AAA+_ATPase"/>
</dbReference>
<keyword evidence="5" id="KW-0547">Nucleotide-binding</keyword>
<dbReference type="HOGENOM" id="CLU_000604_1_1_11"/>
<dbReference type="InterPro" id="IPR015853">
    <property type="entry name" value="ABC_transpr_FbpC"/>
</dbReference>
<keyword evidence="8" id="KW-0408">Iron</keyword>
<evidence type="ECO:0000256" key="5">
    <source>
        <dbReference type="ARBA" id="ARBA00022741"/>
    </source>
</evidence>
<evidence type="ECO:0000256" key="1">
    <source>
        <dbReference type="ARBA" id="ARBA00022448"/>
    </source>
</evidence>
<gene>
    <name evidence="13" type="ordered locus">Caci_7419</name>
</gene>
<dbReference type="RefSeq" id="WP_015795973.1">
    <property type="nucleotide sequence ID" value="NC_013131.1"/>
</dbReference>
<evidence type="ECO:0000259" key="12">
    <source>
        <dbReference type="PROSITE" id="PS50893"/>
    </source>
</evidence>
<dbReference type="InterPro" id="IPR017871">
    <property type="entry name" value="ABC_transporter-like_CS"/>
</dbReference>
<keyword evidence="10" id="KW-0472">Membrane</keyword>
<dbReference type="PROSITE" id="PS00211">
    <property type="entry name" value="ABC_TRANSPORTER_1"/>
    <property type="match status" value="1"/>
</dbReference>
<dbReference type="InParanoid" id="C7Q9S6"/>
<keyword evidence="6" id="KW-0067">ATP-binding</keyword>
<evidence type="ECO:0000256" key="10">
    <source>
        <dbReference type="ARBA" id="ARBA00023136"/>
    </source>
</evidence>
<dbReference type="Proteomes" id="UP000000851">
    <property type="component" value="Chromosome"/>
</dbReference>
<protein>
    <recommendedName>
        <fullName evidence="11">ABC-type quaternary amine transporter</fullName>
        <ecNumber evidence="11">7.6.2.9</ecNumber>
    </recommendedName>
</protein>
<dbReference type="Gene3D" id="2.40.50.450">
    <property type="match status" value="1"/>
</dbReference>
<keyword evidence="2" id="KW-1003">Cell membrane</keyword>
<dbReference type="PROSITE" id="PS50893">
    <property type="entry name" value="ABC_TRANSPORTER_2"/>
    <property type="match status" value="1"/>
</dbReference>
<keyword evidence="7" id="KW-1278">Translocase</keyword>
<dbReference type="AlphaFoldDB" id="C7Q9S6"/>
<evidence type="ECO:0000313" key="14">
    <source>
        <dbReference type="Proteomes" id="UP000000851"/>
    </source>
</evidence>
<dbReference type="GO" id="GO:0005524">
    <property type="term" value="F:ATP binding"/>
    <property type="evidence" value="ECO:0007669"/>
    <property type="project" value="UniProtKB-KW"/>
</dbReference>
<evidence type="ECO:0000256" key="4">
    <source>
        <dbReference type="ARBA" id="ARBA00022519"/>
    </source>
</evidence>
<keyword evidence="9" id="KW-0406">Ion transport</keyword>
<dbReference type="InterPro" id="IPR003439">
    <property type="entry name" value="ABC_transporter-like_ATP-bd"/>
</dbReference>
<dbReference type="KEGG" id="cai:Caci_7419"/>
<keyword evidence="1" id="KW-0813">Transport</keyword>
<sequence length="345" mass="36384">MSGLSITGLRAGHGRTRVLDGVDLAVADGALACVLGPSGCGKSTLLRVIAGFHPAEQGQVALAGRVLDDGRVRLPAERRHIGYVPQDGALFPHLDVAGNIGFGLPRHRRRERVEELLDLVGLAGLDERHPHQLSGGQQQRVALARALAPEPELLLLDEPFAALDAALRTEVRTEVATTLRKAGTTAILVTHDQEEALTFADVVAVMREGRIAQTGTPTELYHQPADTGVARFLGEANLVPADIADGLARTAFGELALTDGSAADGPGVVLIRPRQIGLTAEPGVGTVRAEVVHCHFRGHDYRVEVAPDPGHGLPERLVAYSDAAPPTTGLVYLAAYGTAHRCPEA</sequence>
<evidence type="ECO:0000256" key="6">
    <source>
        <dbReference type="ARBA" id="ARBA00022840"/>
    </source>
</evidence>
<dbReference type="InterPro" id="IPR050093">
    <property type="entry name" value="ABC_SmlMolc_Importer"/>
</dbReference>
<dbReference type="OrthoDB" id="7838608at2"/>
<evidence type="ECO:0000256" key="3">
    <source>
        <dbReference type="ARBA" id="ARBA00022496"/>
    </source>
</evidence>